<keyword evidence="8 9" id="KW-0413">Isomerase</keyword>
<evidence type="ECO:0000256" key="6">
    <source>
        <dbReference type="ARBA" id="ARBA00023110"/>
    </source>
</evidence>
<keyword evidence="7" id="KW-0143">Chaperone</keyword>
<evidence type="ECO:0000256" key="8">
    <source>
        <dbReference type="ARBA" id="ARBA00023235"/>
    </source>
</evidence>
<comment type="catalytic activity">
    <reaction evidence="1">
        <text>[protein]-peptidylproline (omega=180) = [protein]-peptidylproline (omega=0)</text>
        <dbReference type="Rhea" id="RHEA:16237"/>
        <dbReference type="Rhea" id="RHEA-COMP:10747"/>
        <dbReference type="Rhea" id="RHEA-COMP:10748"/>
        <dbReference type="ChEBI" id="CHEBI:83833"/>
        <dbReference type="ChEBI" id="CHEBI:83834"/>
        <dbReference type="EC" id="5.2.1.8"/>
    </reaction>
</comment>
<comment type="similarity">
    <text evidence="3">Belongs to the FKBP-type PPIase family.</text>
</comment>
<dbReference type="InterPro" id="IPR048261">
    <property type="entry name" value="SlpA/SlyD-like_ins_sf"/>
</dbReference>
<gene>
    <name evidence="9" type="ORF">MNBD_GAMMA21-2473</name>
</gene>
<dbReference type="AlphaFoldDB" id="A0A3B1B565"/>
<dbReference type="EMBL" id="UOFR01000074">
    <property type="protein sequence ID" value="VAX00227.1"/>
    <property type="molecule type" value="Genomic_DNA"/>
</dbReference>
<dbReference type="InterPro" id="IPR046357">
    <property type="entry name" value="PPIase_dom_sf"/>
</dbReference>
<dbReference type="SUPFAM" id="SSF54534">
    <property type="entry name" value="FKBP-like"/>
    <property type="match status" value="1"/>
</dbReference>
<reference evidence="9" key="1">
    <citation type="submission" date="2018-06" db="EMBL/GenBank/DDBJ databases">
        <authorList>
            <person name="Zhirakovskaya E."/>
        </authorList>
    </citation>
    <scope>NUCLEOTIDE SEQUENCE</scope>
</reference>
<comment type="subcellular location">
    <subcellularLocation>
        <location evidence="2">Cytoplasm</location>
    </subcellularLocation>
</comment>
<dbReference type="EC" id="5.2.1.8" evidence="4"/>
<evidence type="ECO:0000256" key="1">
    <source>
        <dbReference type="ARBA" id="ARBA00000971"/>
    </source>
</evidence>
<evidence type="ECO:0000256" key="2">
    <source>
        <dbReference type="ARBA" id="ARBA00004496"/>
    </source>
</evidence>
<organism evidence="9">
    <name type="scientific">hydrothermal vent metagenome</name>
    <dbReference type="NCBI Taxonomy" id="652676"/>
    <lineage>
        <taxon>unclassified sequences</taxon>
        <taxon>metagenomes</taxon>
        <taxon>ecological metagenomes</taxon>
    </lineage>
</organism>
<proteinExistence type="inferred from homology"/>
<evidence type="ECO:0000256" key="5">
    <source>
        <dbReference type="ARBA" id="ARBA00022490"/>
    </source>
</evidence>
<protein>
    <recommendedName>
        <fullName evidence="4">peptidylprolyl isomerase</fullName>
        <ecNumber evidence="4">5.2.1.8</ecNumber>
    </recommendedName>
</protein>
<dbReference type="GO" id="GO:0005737">
    <property type="term" value="C:cytoplasm"/>
    <property type="evidence" value="ECO:0007669"/>
    <property type="project" value="UniProtKB-SubCell"/>
</dbReference>
<evidence type="ECO:0000256" key="3">
    <source>
        <dbReference type="ARBA" id="ARBA00006577"/>
    </source>
</evidence>
<keyword evidence="5" id="KW-0963">Cytoplasm</keyword>
<accession>A0A3B1B565</accession>
<evidence type="ECO:0000313" key="9">
    <source>
        <dbReference type="EMBL" id="VAX00227.1"/>
    </source>
</evidence>
<keyword evidence="6" id="KW-0697">Rotamase</keyword>
<dbReference type="PANTHER" id="PTHR47861:SF3">
    <property type="entry name" value="FKBP-TYPE PEPTIDYL-PROLYL CIS-TRANS ISOMERASE SLYD"/>
    <property type="match status" value="1"/>
</dbReference>
<evidence type="ECO:0000256" key="7">
    <source>
        <dbReference type="ARBA" id="ARBA00023186"/>
    </source>
</evidence>
<dbReference type="PANTHER" id="PTHR47861">
    <property type="entry name" value="FKBP-TYPE PEPTIDYL-PROLYL CIS-TRANS ISOMERASE SLYD"/>
    <property type="match status" value="1"/>
</dbReference>
<dbReference type="Gene3D" id="2.40.10.330">
    <property type="match status" value="1"/>
</dbReference>
<sequence length="169" mass="18862">MSDTIEDKKFVELNYKVVDDKTGDVLVTVDYALGYVHGVNDVMSEEVTKHLYGKKVGDVIEVPIDTTQLYGERDESLVFTDAIENVPEEYHEIGTTITMENEKGEPKSFIVTRFDDKTLTVDGNNPLCGREVTFVLEVLSIREATDEEVDLGGAVDADPDLNEILNRAE</sequence>
<name>A0A3B1B565_9ZZZZ</name>
<dbReference type="GO" id="GO:0003755">
    <property type="term" value="F:peptidyl-prolyl cis-trans isomerase activity"/>
    <property type="evidence" value="ECO:0007669"/>
    <property type="project" value="UniProtKB-KW"/>
</dbReference>
<evidence type="ECO:0000256" key="4">
    <source>
        <dbReference type="ARBA" id="ARBA00013194"/>
    </source>
</evidence>
<dbReference type="Gene3D" id="3.10.50.40">
    <property type="match status" value="1"/>
</dbReference>